<dbReference type="GO" id="GO:0004867">
    <property type="term" value="F:serine-type endopeptidase inhibitor activity"/>
    <property type="evidence" value="ECO:0007669"/>
    <property type="project" value="UniProtKB-KW"/>
</dbReference>
<dbReference type="InterPro" id="IPR036880">
    <property type="entry name" value="Kunitz_BPTI_sf"/>
</dbReference>
<dbReference type="PROSITE" id="PS00280">
    <property type="entry name" value="BPTI_KUNITZ_1"/>
    <property type="match status" value="3"/>
</dbReference>
<dbReference type="FunFam" id="4.10.410.10:FF:000020">
    <property type="entry name" value="Collagen, type VI, alpha 3"/>
    <property type="match status" value="3"/>
</dbReference>
<dbReference type="CDD" id="cd00109">
    <property type="entry name" value="Kunitz-type"/>
    <property type="match status" value="4"/>
</dbReference>
<keyword evidence="4" id="KW-0732">Signal</keyword>
<dbReference type="PROSITE" id="PS50279">
    <property type="entry name" value="BPTI_KUNITZ_2"/>
    <property type="match status" value="5"/>
</dbReference>
<keyword evidence="3" id="KW-1015">Disulfide bond</keyword>
<evidence type="ECO:0000256" key="1">
    <source>
        <dbReference type="ARBA" id="ARBA00022690"/>
    </source>
</evidence>
<dbReference type="CDD" id="cd22593">
    <property type="entry name" value="Kunitz_conkunitzin"/>
    <property type="match status" value="1"/>
</dbReference>
<accession>A0A5S6QT64</accession>
<keyword evidence="1" id="KW-0646">Protease inhibitor</keyword>
<feature type="domain" description="BPTI/Kunitz inhibitor" evidence="5">
    <location>
        <begin position="165"/>
        <end position="215"/>
    </location>
</feature>
<feature type="domain" description="BPTI/Kunitz inhibitor" evidence="5">
    <location>
        <begin position="281"/>
        <end position="331"/>
    </location>
</feature>
<protein>
    <submittedName>
        <fullName evidence="7">BPTI/Kunitz inhibitor domain-containing protein</fullName>
    </submittedName>
</protein>
<reference evidence="7" key="1">
    <citation type="submission" date="2019-12" db="UniProtKB">
        <authorList>
            <consortium name="WormBaseParasite"/>
        </authorList>
    </citation>
    <scope>IDENTIFICATION</scope>
</reference>
<dbReference type="Pfam" id="PF00014">
    <property type="entry name" value="Kunitz_BPTI"/>
    <property type="match status" value="5"/>
</dbReference>
<feature type="domain" description="BPTI/Kunitz inhibitor" evidence="5">
    <location>
        <begin position="39"/>
        <end position="89"/>
    </location>
</feature>
<evidence type="ECO:0000256" key="4">
    <source>
        <dbReference type="SAM" id="SignalP"/>
    </source>
</evidence>
<evidence type="ECO:0000313" key="7">
    <source>
        <dbReference type="WBParaSite" id="TMUE_2000010435.1"/>
    </source>
</evidence>
<dbReference type="PANTHER" id="PTHR10083">
    <property type="entry name" value="KUNITZ-TYPE PROTEASE INHIBITOR-RELATED"/>
    <property type="match status" value="1"/>
</dbReference>
<dbReference type="Proteomes" id="UP000046395">
    <property type="component" value="Unassembled WGS sequence"/>
</dbReference>
<evidence type="ECO:0000259" key="5">
    <source>
        <dbReference type="PROSITE" id="PS50279"/>
    </source>
</evidence>
<evidence type="ECO:0000256" key="2">
    <source>
        <dbReference type="ARBA" id="ARBA00022900"/>
    </source>
</evidence>
<dbReference type="Gene3D" id="4.10.410.10">
    <property type="entry name" value="Pancreatic trypsin inhibitor Kunitz domain"/>
    <property type="match status" value="5"/>
</dbReference>
<feature type="signal peptide" evidence="4">
    <location>
        <begin position="1"/>
        <end position="17"/>
    </location>
</feature>
<feature type="domain" description="BPTI/Kunitz inhibitor" evidence="5">
    <location>
        <begin position="225"/>
        <end position="275"/>
    </location>
</feature>
<keyword evidence="2" id="KW-0722">Serine protease inhibitor</keyword>
<keyword evidence="6" id="KW-1185">Reference proteome</keyword>
<dbReference type="SUPFAM" id="SSF57362">
    <property type="entry name" value="BPTI-like"/>
    <property type="match status" value="5"/>
</dbReference>
<feature type="domain" description="BPTI/Kunitz inhibitor" evidence="5">
    <location>
        <begin position="102"/>
        <end position="152"/>
    </location>
</feature>
<dbReference type="WBParaSite" id="TMUE_2000010435.1">
    <property type="protein sequence ID" value="TMUE_2000010435.1"/>
    <property type="gene ID" value="WBGene00294405"/>
</dbReference>
<evidence type="ECO:0000256" key="3">
    <source>
        <dbReference type="ARBA" id="ARBA00023157"/>
    </source>
</evidence>
<name>A0A5S6QT64_TRIMR</name>
<dbReference type="PRINTS" id="PR00759">
    <property type="entry name" value="BASICPTASE"/>
</dbReference>
<dbReference type="InterPro" id="IPR002223">
    <property type="entry name" value="Kunitz_BPTI"/>
</dbReference>
<organism evidence="6 7">
    <name type="scientific">Trichuris muris</name>
    <name type="common">Mouse whipworm</name>
    <dbReference type="NCBI Taxonomy" id="70415"/>
    <lineage>
        <taxon>Eukaryota</taxon>
        <taxon>Metazoa</taxon>
        <taxon>Ecdysozoa</taxon>
        <taxon>Nematoda</taxon>
        <taxon>Enoplea</taxon>
        <taxon>Dorylaimia</taxon>
        <taxon>Trichinellida</taxon>
        <taxon>Trichuridae</taxon>
        <taxon>Trichuris</taxon>
    </lineage>
</organism>
<dbReference type="InterPro" id="IPR020901">
    <property type="entry name" value="Prtase_inh_Kunz-CS"/>
</dbReference>
<dbReference type="AlphaFoldDB" id="A0A5S6QT64"/>
<feature type="chain" id="PRO_5024298199" evidence="4">
    <location>
        <begin position="18"/>
        <end position="341"/>
    </location>
</feature>
<evidence type="ECO:0000313" key="6">
    <source>
        <dbReference type="Proteomes" id="UP000046395"/>
    </source>
</evidence>
<proteinExistence type="predicted"/>
<sequence>MELKFLLLLLLFRWAVAPKPNVPKIGSDEDKSSKAAEICLLQPRAGSGSKYIRRWYYNLTETACKQFVYTGYDGNGNRFRTREACEKVCAIQDVQQKDESPCNLPVDHGPCRASIKRWYYQQRNDICVSFIYGGCGGNSNNFEKKAQCKFQCVKNKGQLAPFEACAQPLATGYCGGKIGRWYFDTKDRKCKYFYYTGCGGNSNRFLTKRDCEEKCFEELKTFGICGQPPDRGPCALNILRWYFNPATRTCEIFRFSGCDGNSNNFVTRRQCERRCLRDISCNQKMEPGPCRNFSQKWYFNHDTKRCERFTYGGCNGTMNRFKNEMACERTCIFTTDLPSAE</sequence>
<dbReference type="InterPro" id="IPR050098">
    <property type="entry name" value="TFPI/VKTCI-like"/>
</dbReference>
<dbReference type="STRING" id="70415.A0A5S6QT64"/>
<dbReference type="SMART" id="SM00131">
    <property type="entry name" value="KU"/>
    <property type="match status" value="5"/>
</dbReference>